<accession>A0A392VWW3</accession>
<sequence length="53" mass="5977">MAGRVDHKSTETGNQTRAKDKDIAISLITHPLDRAEDHICRKGVTHLKDNIRL</sequence>
<dbReference type="EMBL" id="LXQA011313747">
    <property type="protein sequence ID" value="MCI92888.1"/>
    <property type="molecule type" value="Genomic_DNA"/>
</dbReference>
<organism evidence="2 3">
    <name type="scientific">Trifolium medium</name>
    <dbReference type="NCBI Taxonomy" id="97028"/>
    <lineage>
        <taxon>Eukaryota</taxon>
        <taxon>Viridiplantae</taxon>
        <taxon>Streptophyta</taxon>
        <taxon>Embryophyta</taxon>
        <taxon>Tracheophyta</taxon>
        <taxon>Spermatophyta</taxon>
        <taxon>Magnoliopsida</taxon>
        <taxon>eudicotyledons</taxon>
        <taxon>Gunneridae</taxon>
        <taxon>Pentapetalae</taxon>
        <taxon>rosids</taxon>
        <taxon>fabids</taxon>
        <taxon>Fabales</taxon>
        <taxon>Fabaceae</taxon>
        <taxon>Papilionoideae</taxon>
        <taxon>50 kb inversion clade</taxon>
        <taxon>NPAAA clade</taxon>
        <taxon>Hologalegina</taxon>
        <taxon>IRL clade</taxon>
        <taxon>Trifolieae</taxon>
        <taxon>Trifolium</taxon>
    </lineage>
</organism>
<proteinExistence type="predicted"/>
<feature type="compositionally biased region" description="Basic and acidic residues" evidence="1">
    <location>
        <begin position="1"/>
        <end position="10"/>
    </location>
</feature>
<evidence type="ECO:0000313" key="2">
    <source>
        <dbReference type="EMBL" id="MCI92888.1"/>
    </source>
</evidence>
<reference evidence="2 3" key="1">
    <citation type="journal article" date="2018" name="Front. Plant Sci.">
        <title>Red Clover (Trifolium pratense) and Zigzag Clover (T. medium) - A Picture of Genomic Similarities and Differences.</title>
        <authorList>
            <person name="Dluhosova J."/>
            <person name="Istvanek J."/>
            <person name="Nedelnik J."/>
            <person name="Repkova J."/>
        </authorList>
    </citation>
    <scope>NUCLEOTIDE SEQUENCE [LARGE SCALE GENOMIC DNA]</scope>
    <source>
        <strain evidence="3">cv. 10/8</strain>
        <tissue evidence="2">Leaf</tissue>
    </source>
</reference>
<name>A0A392VWW3_9FABA</name>
<comment type="caution">
    <text evidence="2">The sequence shown here is derived from an EMBL/GenBank/DDBJ whole genome shotgun (WGS) entry which is preliminary data.</text>
</comment>
<keyword evidence="3" id="KW-1185">Reference proteome</keyword>
<dbReference type="Proteomes" id="UP000265520">
    <property type="component" value="Unassembled WGS sequence"/>
</dbReference>
<evidence type="ECO:0000313" key="3">
    <source>
        <dbReference type="Proteomes" id="UP000265520"/>
    </source>
</evidence>
<evidence type="ECO:0000256" key="1">
    <source>
        <dbReference type="SAM" id="MobiDB-lite"/>
    </source>
</evidence>
<protein>
    <submittedName>
        <fullName evidence="2">Uncharacterized protein</fullName>
    </submittedName>
</protein>
<feature type="region of interest" description="Disordered" evidence="1">
    <location>
        <begin position="1"/>
        <end position="22"/>
    </location>
</feature>
<dbReference type="AlphaFoldDB" id="A0A392VWW3"/>